<feature type="compositionally biased region" description="Basic and acidic residues" evidence="2">
    <location>
        <begin position="147"/>
        <end position="173"/>
    </location>
</feature>
<keyword evidence="1" id="KW-0853">WD repeat</keyword>
<comment type="caution">
    <text evidence="3">The sequence shown here is derived from an EMBL/GenBank/DDBJ whole genome shotgun (WGS) entry which is preliminary data.</text>
</comment>
<sequence length="190" mass="21163">MTGQPLKTFNGHQTTVLTLLAHRKLLYSTSSDHTARCWVMDFGDCTRVYKDHGHSVSCLIENNGLILTGCGDGMARCFDAKSGALKRTFKSHTGSVNCLRYVSNRLFTGSFDGTLKIWDATELVAEKSSLEVGKNSKSNLKGSRLTIENERSSTNHSRNTFERSDADSGFDDRDYRMSVPVRKVDVKELV</sequence>
<dbReference type="EMBL" id="CAJNOC010007451">
    <property type="protein sequence ID" value="CAF1099152.1"/>
    <property type="molecule type" value="Genomic_DNA"/>
</dbReference>
<accession>A0A814P196</accession>
<evidence type="ECO:0000256" key="2">
    <source>
        <dbReference type="SAM" id="MobiDB-lite"/>
    </source>
</evidence>
<dbReference type="AlphaFoldDB" id="A0A814P196"/>
<dbReference type="InterPro" id="IPR015943">
    <property type="entry name" value="WD40/YVTN_repeat-like_dom_sf"/>
</dbReference>
<feature type="region of interest" description="Disordered" evidence="2">
    <location>
        <begin position="141"/>
        <end position="173"/>
    </location>
</feature>
<dbReference type="Gene3D" id="2.130.10.10">
    <property type="entry name" value="YVTN repeat-like/Quinoprotein amine dehydrogenase"/>
    <property type="match status" value="1"/>
</dbReference>
<dbReference type="PANTHER" id="PTHR44489">
    <property type="match status" value="1"/>
</dbReference>
<proteinExistence type="predicted"/>
<reference evidence="3" key="1">
    <citation type="submission" date="2021-02" db="EMBL/GenBank/DDBJ databases">
        <authorList>
            <person name="Nowell W R."/>
        </authorList>
    </citation>
    <scope>NUCLEOTIDE SEQUENCE</scope>
    <source>
        <strain evidence="3">Ploen Becks lab</strain>
    </source>
</reference>
<dbReference type="InterPro" id="IPR001680">
    <property type="entry name" value="WD40_rpt"/>
</dbReference>
<protein>
    <submittedName>
        <fullName evidence="3">Uncharacterized protein</fullName>
    </submittedName>
</protein>
<dbReference type="Proteomes" id="UP000663879">
    <property type="component" value="Unassembled WGS sequence"/>
</dbReference>
<feature type="repeat" description="WD" evidence="1">
    <location>
        <begin position="89"/>
        <end position="119"/>
    </location>
</feature>
<evidence type="ECO:0000313" key="3">
    <source>
        <dbReference type="EMBL" id="CAF1099152.1"/>
    </source>
</evidence>
<dbReference type="Pfam" id="PF00400">
    <property type="entry name" value="WD40"/>
    <property type="match status" value="3"/>
</dbReference>
<dbReference type="SUPFAM" id="SSF50978">
    <property type="entry name" value="WD40 repeat-like"/>
    <property type="match status" value="1"/>
</dbReference>
<name>A0A814P196_9BILA</name>
<keyword evidence="4" id="KW-1185">Reference proteome</keyword>
<dbReference type="InterPro" id="IPR036322">
    <property type="entry name" value="WD40_repeat_dom_sf"/>
</dbReference>
<dbReference type="PROSITE" id="PS50294">
    <property type="entry name" value="WD_REPEATS_REGION"/>
    <property type="match status" value="1"/>
</dbReference>
<evidence type="ECO:0000313" key="4">
    <source>
        <dbReference type="Proteomes" id="UP000663879"/>
    </source>
</evidence>
<dbReference type="InterPro" id="IPR044715">
    <property type="entry name" value="WDR86-like"/>
</dbReference>
<dbReference type="SMART" id="SM00320">
    <property type="entry name" value="WD40"/>
    <property type="match status" value="3"/>
</dbReference>
<gene>
    <name evidence="3" type="ORF">OXX778_LOCUS21058</name>
</gene>
<dbReference type="PROSITE" id="PS50082">
    <property type="entry name" value="WD_REPEATS_2"/>
    <property type="match status" value="1"/>
</dbReference>
<dbReference type="PANTHER" id="PTHR44489:SF11">
    <property type="entry name" value="WD REPEAT DOMAIN 86"/>
    <property type="match status" value="1"/>
</dbReference>
<dbReference type="OrthoDB" id="674604at2759"/>
<evidence type="ECO:0000256" key="1">
    <source>
        <dbReference type="PROSITE-ProRule" id="PRU00221"/>
    </source>
</evidence>
<organism evidence="3 4">
    <name type="scientific">Brachionus calyciflorus</name>
    <dbReference type="NCBI Taxonomy" id="104777"/>
    <lineage>
        <taxon>Eukaryota</taxon>
        <taxon>Metazoa</taxon>
        <taxon>Spiralia</taxon>
        <taxon>Gnathifera</taxon>
        <taxon>Rotifera</taxon>
        <taxon>Eurotatoria</taxon>
        <taxon>Monogononta</taxon>
        <taxon>Pseudotrocha</taxon>
        <taxon>Ploima</taxon>
        <taxon>Brachionidae</taxon>
        <taxon>Brachionus</taxon>
    </lineage>
</organism>